<dbReference type="AlphaFoldDB" id="A0ABD0L2P5"/>
<organism evidence="1 2">
    <name type="scientific">Batillaria attramentaria</name>
    <dbReference type="NCBI Taxonomy" id="370345"/>
    <lineage>
        <taxon>Eukaryota</taxon>
        <taxon>Metazoa</taxon>
        <taxon>Spiralia</taxon>
        <taxon>Lophotrochozoa</taxon>
        <taxon>Mollusca</taxon>
        <taxon>Gastropoda</taxon>
        <taxon>Caenogastropoda</taxon>
        <taxon>Sorbeoconcha</taxon>
        <taxon>Cerithioidea</taxon>
        <taxon>Batillariidae</taxon>
        <taxon>Batillaria</taxon>
    </lineage>
</organism>
<protein>
    <submittedName>
        <fullName evidence="1">Uncharacterized protein</fullName>
    </submittedName>
</protein>
<gene>
    <name evidence="1" type="ORF">BaRGS_00015100</name>
</gene>
<comment type="caution">
    <text evidence="1">The sequence shown here is derived from an EMBL/GenBank/DDBJ whole genome shotgun (WGS) entry which is preliminary data.</text>
</comment>
<dbReference type="EMBL" id="JACVVK020000091">
    <property type="protein sequence ID" value="KAK7493588.1"/>
    <property type="molecule type" value="Genomic_DNA"/>
</dbReference>
<dbReference type="Proteomes" id="UP001519460">
    <property type="component" value="Unassembled WGS sequence"/>
</dbReference>
<reference evidence="1 2" key="1">
    <citation type="journal article" date="2023" name="Sci. Data">
        <title>Genome assembly of the Korean intertidal mud-creeper Batillaria attramentaria.</title>
        <authorList>
            <person name="Patra A.K."/>
            <person name="Ho P.T."/>
            <person name="Jun S."/>
            <person name="Lee S.J."/>
            <person name="Kim Y."/>
            <person name="Won Y.J."/>
        </authorList>
    </citation>
    <scope>NUCLEOTIDE SEQUENCE [LARGE SCALE GENOMIC DNA]</scope>
    <source>
        <strain evidence="1">Wonlab-2016</strain>
    </source>
</reference>
<proteinExistence type="predicted"/>
<evidence type="ECO:0000313" key="2">
    <source>
        <dbReference type="Proteomes" id="UP001519460"/>
    </source>
</evidence>
<name>A0ABD0L2P5_9CAEN</name>
<keyword evidence="2" id="KW-1185">Reference proteome</keyword>
<accession>A0ABD0L2P5</accession>
<sequence>MDLTKQPISELRLMCAGTTRNDLNLLSSQSASWTEMFGSHVSSSMTSLKREYSSSSHFTPPSAETEKFQQSIGHASSCLRFLQIAADSRTSMRA</sequence>
<evidence type="ECO:0000313" key="1">
    <source>
        <dbReference type="EMBL" id="KAK7493588.1"/>
    </source>
</evidence>